<dbReference type="InterPro" id="IPR048357">
    <property type="entry name" value="MSG_insertion"/>
</dbReference>
<dbReference type="InterPro" id="IPR006253">
    <property type="entry name" value="Malate_synthG"/>
</dbReference>
<reference evidence="19 20" key="1">
    <citation type="submission" date="2018-04" db="EMBL/GenBank/DDBJ databases">
        <title>Pseudomonas sp. nov., isolated from mangrove soil.</title>
        <authorList>
            <person name="Chen C."/>
        </authorList>
    </citation>
    <scope>NUCLEOTIDE SEQUENCE [LARGE SCALE GENOMIC DNA]</scope>
    <source>
        <strain evidence="19 20">TC-11</strain>
    </source>
</reference>
<dbReference type="AlphaFoldDB" id="A0A2T5P552"/>
<dbReference type="EC" id="2.3.3.9" evidence="11 12"/>
<feature type="domain" description="Malate synthase N-terminal" evidence="16">
    <location>
        <begin position="16"/>
        <end position="70"/>
    </location>
</feature>
<dbReference type="GO" id="GO:0005829">
    <property type="term" value="C:cytosol"/>
    <property type="evidence" value="ECO:0007669"/>
    <property type="project" value="TreeGrafter"/>
</dbReference>
<evidence type="ECO:0000256" key="6">
    <source>
        <dbReference type="ARBA" id="ARBA00022723"/>
    </source>
</evidence>
<evidence type="ECO:0000259" key="16">
    <source>
        <dbReference type="Pfam" id="PF20656"/>
    </source>
</evidence>
<evidence type="ECO:0000259" key="15">
    <source>
        <dbReference type="Pfam" id="PF01274"/>
    </source>
</evidence>
<feature type="binding site" evidence="11">
    <location>
        <begin position="457"/>
        <end position="460"/>
    </location>
    <ligand>
        <name>glyoxylate</name>
        <dbReference type="ChEBI" id="CHEBI:36655"/>
    </ligand>
</feature>
<evidence type="ECO:0000256" key="4">
    <source>
        <dbReference type="ARBA" id="ARBA00022532"/>
    </source>
</evidence>
<keyword evidence="8 11" id="KW-0558">Oxidation</keyword>
<dbReference type="CDD" id="cd00728">
    <property type="entry name" value="malate_synt_G"/>
    <property type="match status" value="1"/>
</dbReference>
<dbReference type="Pfam" id="PF20659">
    <property type="entry name" value="MS_C"/>
    <property type="match status" value="1"/>
</dbReference>
<feature type="binding site" evidence="11">
    <location>
        <position position="276"/>
    </location>
    <ligand>
        <name>acetyl-CoA</name>
        <dbReference type="ChEBI" id="CHEBI:57288"/>
    </ligand>
</feature>
<evidence type="ECO:0000256" key="3">
    <source>
        <dbReference type="ARBA" id="ARBA00022490"/>
    </source>
</evidence>
<dbReference type="GO" id="GO:0000287">
    <property type="term" value="F:magnesium ion binding"/>
    <property type="evidence" value="ECO:0007669"/>
    <property type="project" value="TreeGrafter"/>
</dbReference>
<comment type="pathway">
    <text evidence="11 14">Carbohydrate metabolism; glyoxylate cycle; (S)-malate from isocitrate: step 2/2.</text>
</comment>
<feature type="domain" description="Malate synthase G alpha-beta insertion" evidence="17">
    <location>
        <begin position="160"/>
        <end position="235"/>
    </location>
</feature>
<dbReference type="InterPro" id="IPR048356">
    <property type="entry name" value="MS_N"/>
</dbReference>
<dbReference type="UniPathway" id="UPA00703">
    <property type="reaction ID" value="UER00720"/>
</dbReference>
<feature type="binding site" evidence="11">
    <location>
        <position position="541"/>
    </location>
    <ligand>
        <name>acetyl-CoA</name>
        <dbReference type="ChEBI" id="CHEBI:57288"/>
    </ligand>
</feature>
<dbReference type="NCBIfam" id="TIGR01345">
    <property type="entry name" value="malate_syn_G"/>
    <property type="match status" value="1"/>
</dbReference>
<dbReference type="GO" id="GO:0006099">
    <property type="term" value="P:tricarboxylic acid cycle"/>
    <property type="evidence" value="ECO:0007669"/>
    <property type="project" value="UniProtKB-KW"/>
</dbReference>
<sequence>MTERVQVGGLQVAKVLYDFVNNEAIPGTGVAADAFWAGAAGVIHDLAPKNRALLAKRDELQATIDAWHQARKGQAHDAAAYKAFLQEIGYLLPEPADFKVTTENVDAEIATMAGPQLVVPIMNARFALNAANARWGSLYDALYGTDAISEEGGAEKGKGYNKVRGDKVIAFARAFLDEAAPLAKGSHVDSTGYRVDNGQLLVSLKDGSTTGLAQADKFVGFVGDAAAPKGVLLKNNGLHFEIQIDASTPVGQTDAAGIKDVLMESALTTIMDCEDSVAAVDADDKVIAYKNWLGLMKGDLAESVSKDGKTFTRTMNADRSYTAANGGELSLHGRSMLFIRNVGHLMTNDAIIDKEGFEVPEGIMDGLVTSLIALHNLKGNTSRKNTRTGSVYIVKPKMHGPEEVAFANELFDRIEDVLGMSRNTLKVGIMDEERRTTVNLKACIKAASERVVFINTGFLDRTGDEIHTSMEAGAMVRKAAMKSEKWIAAYENWNVDHGLNCGLSGRAQIGKGMWAMPDLMAGMLEQKIMHPMAGANTAWVPSPTAASLHALHYHKVNVFERQKELAKRTFASVDDILAIPLAKDTNWSAEEIKNEIDNNVQGILGYVVRWIDQGVGCSKVPDINDIGLMEDRATLRISSQLMANWLRHGIITKDQVIESMQRMAVVVDRQNAGDAAYKPMAPNFDDSVAFQASLELILEGTKQPNGYTEPVLHRRRREFKAKYAR</sequence>
<dbReference type="InterPro" id="IPR048355">
    <property type="entry name" value="MS_C"/>
</dbReference>
<evidence type="ECO:0000256" key="8">
    <source>
        <dbReference type="ARBA" id="ARBA00023097"/>
    </source>
</evidence>
<name>A0A2T5P552_9PSED</name>
<dbReference type="PANTHER" id="PTHR42739:SF1">
    <property type="entry name" value="MALATE SYNTHASE G"/>
    <property type="match status" value="1"/>
</dbReference>
<proteinExistence type="inferred from homology"/>
<comment type="similarity">
    <text evidence="11 14">Belongs to the malate synthase family. GlcB subfamily.</text>
</comment>
<dbReference type="FunFam" id="3.20.20.360:FF:000002">
    <property type="entry name" value="Malate synthase G"/>
    <property type="match status" value="1"/>
</dbReference>
<evidence type="ECO:0000313" key="20">
    <source>
        <dbReference type="Proteomes" id="UP000244064"/>
    </source>
</evidence>
<evidence type="ECO:0000259" key="17">
    <source>
        <dbReference type="Pfam" id="PF20658"/>
    </source>
</evidence>
<feature type="binding site" evidence="11">
    <location>
        <position position="340"/>
    </location>
    <ligand>
        <name>glyoxylate</name>
        <dbReference type="ChEBI" id="CHEBI:36655"/>
    </ligand>
</feature>
<comment type="cofactor">
    <cofactor evidence="1 11">
        <name>Mg(2+)</name>
        <dbReference type="ChEBI" id="CHEBI:18420"/>
    </cofactor>
</comment>
<dbReference type="InterPro" id="IPR011076">
    <property type="entry name" value="Malate_synth_sf"/>
</dbReference>
<dbReference type="EMBL" id="QASN01000021">
    <property type="protein sequence ID" value="PTU72851.1"/>
    <property type="molecule type" value="Genomic_DNA"/>
</dbReference>
<dbReference type="Pfam" id="PF01274">
    <property type="entry name" value="MS_TIM-barrel"/>
    <property type="match status" value="1"/>
</dbReference>
<comment type="subcellular location">
    <subcellularLocation>
        <location evidence="11 14">Cytoplasm</location>
    </subcellularLocation>
</comment>
<evidence type="ECO:0000256" key="13">
    <source>
        <dbReference type="PIRSR" id="PIRSR601465-50"/>
    </source>
</evidence>
<dbReference type="GO" id="GO:0006097">
    <property type="term" value="P:glyoxylate cycle"/>
    <property type="evidence" value="ECO:0007669"/>
    <property type="project" value="UniProtKB-UniRule"/>
</dbReference>
<feature type="binding site" evidence="11">
    <location>
        <position position="118"/>
    </location>
    <ligand>
        <name>acetyl-CoA</name>
        <dbReference type="ChEBI" id="CHEBI:57288"/>
    </ligand>
</feature>
<keyword evidence="2 11" id="KW-0329">Glyoxylate bypass</keyword>
<dbReference type="OrthoDB" id="9762054at2"/>
<organism evidence="19 20">
    <name type="scientific">Pseudomonas mangrovi</name>
    <dbReference type="NCBI Taxonomy" id="2161748"/>
    <lineage>
        <taxon>Bacteria</taxon>
        <taxon>Pseudomonadati</taxon>
        <taxon>Pseudomonadota</taxon>
        <taxon>Gammaproteobacteria</taxon>
        <taxon>Pseudomonadales</taxon>
        <taxon>Pseudomonadaceae</taxon>
        <taxon>Pseudomonas</taxon>
    </lineage>
</organism>
<protein>
    <recommendedName>
        <fullName evidence="11 12">Malate synthase G</fullName>
        <ecNumber evidence="11 12">2.3.3.9</ecNumber>
    </recommendedName>
</protein>
<evidence type="ECO:0000256" key="7">
    <source>
        <dbReference type="ARBA" id="ARBA00022842"/>
    </source>
</evidence>
<feature type="modified residue" description="Cysteine sulfenic acid (-SOH)" evidence="11">
    <location>
        <position position="617"/>
    </location>
</feature>
<keyword evidence="5 11" id="KW-0808">Transferase</keyword>
<dbReference type="InterPro" id="IPR001465">
    <property type="entry name" value="Malate_synthase_TIM"/>
</dbReference>
<feature type="binding site" evidence="11">
    <location>
        <position position="432"/>
    </location>
    <ligand>
        <name>Mg(2+)</name>
        <dbReference type="ChEBI" id="CHEBI:18420"/>
    </ligand>
</feature>
<dbReference type="Gene3D" id="1.20.1220.12">
    <property type="entry name" value="Malate synthase, domain III"/>
    <property type="match status" value="1"/>
</dbReference>
<evidence type="ECO:0000313" key="19">
    <source>
        <dbReference type="EMBL" id="PTU72851.1"/>
    </source>
</evidence>
<comment type="catalytic activity">
    <reaction evidence="9 11 14">
        <text>glyoxylate + acetyl-CoA + H2O = (S)-malate + CoA + H(+)</text>
        <dbReference type="Rhea" id="RHEA:18181"/>
        <dbReference type="ChEBI" id="CHEBI:15377"/>
        <dbReference type="ChEBI" id="CHEBI:15378"/>
        <dbReference type="ChEBI" id="CHEBI:15589"/>
        <dbReference type="ChEBI" id="CHEBI:36655"/>
        <dbReference type="ChEBI" id="CHEBI:57287"/>
        <dbReference type="ChEBI" id="CHEBI:57288"/>
        <dbReference type="EC" id="2.3.3.9"/>
    </reaction>
</comment>
<keyword evidence="20" id="KW-1185">Reference proteome</keyword>
<dbReference type="Gene3D" id="3.20.20.360">
    <property type="entry name" value="Malate synthase, domain 3"/>
    <property type="match status" value="2"/>
</dbReference>
<feature type="binding site" evidence="11">
    <location>
        <begin position="125"/>
        <end position="126"/>
    </location>
    <ligand>
        <name>acetyl-CoA</name>
        <dbReference type="ChEBI" id="CHEBI:57288"/>
    </ligand>
</feature>
<dbReference type="Pfam" id="PF20656">
    <property type="entry name" value="MS_N"/>
    <property type="match status" value="1"/>
</dbReference>
<evidence type="ECO:0000256" key="2">
    <source>
        <dbReference type="ARBA" id="ARBA00022435"/>
    </source>
</evidence>
<comment type="subunit">
    <text evidence="11">Monomer.</text>
</comment>
<evidence type="ECO:0000256" key="14">
    <source>
        <dbReference type="RuleBase" id="RU003572"/>
    </source>
</evidence>
<dbReference type="RefSeq" id="WP_108108456.1">
    <property type="nucleotide sequence ID" value="NZ_QASN01000021.1"/>
</dbReference>
<feature type="active site" description="Proton acceptor" evidence="11 13">
    <location>
        <position position="340"/>
    </location>
</feature>
<feature type="binding site" evidence="11">
    <location>
        <position position="460"/>
    </location>
    <ligand>
        <name>Mg(2+)</name>
        <dbReference type="ChEBI" id="CHEBI:18420"/>
    </ligand>
</feature>
<evidence type="ECO:0000256" key="10">
    <source>
        <dbReference type="ARBA" id="ARBA00054368"/>
    </source>
</evidence>
<evidence type="ECO:0000259" key="18">
    <source>
        <dbReference type="Pfam" id="PF20659"/>
    </source>
</evidence>
<evidence type="ECO:0000256" key="9">
    <source>
        <dbReference type="ARBA" id="ARBA00047918"/>
    </source>
</evidence>
<comment type="caution">
    <text evidence="19">The sequence shown here is derived from an EMBL/GenBank/DDBJ whole genome shotgun (WGS) entry which is preliminary data.</text>
</comment>
<evidence type="ECO:0000256" key="5">
    <source>
        <dbReference type="ARBA" id="ARBA00022679"/>
    </source>
</evidence>
<dbReference type="SUPFAM" id="SSF51645">
    <property type="entry name" value="Malate synthase G"/>
    <property type="match status" value="1"/>
</dbReference>
<feature type="active site" description="Proton donor" evidence="11 13">
    <location>
        <position position="631"/>
    </location>
</feature>
<dbReference type="Proteomes" id="UP000244064">
    <property type="component" value="Unassembled WGS sequence"/>
</dbReference>
<dbReference type="HAMAP" id="MF_00641">
    <property type="entry name" value="Malate_synth_G"/>
    <property type="match status" value="1"/>
</dbReference>
<dbReference type="GO" id="GO:0004474">
    <property type="term" value="F:malate synthase activity"/>
    <property type="evidence" value="ECO:0007669"/>
    <property type="project" value="UniProtKB-UniRule"/>
</dbReference>
<evidence type="ECO:0000256" key="1">
    <source>
        <dbReference type="ARBA" id="ARBA00001946"/>
    </source>
</evidence>
<dbReference type="Pfam" id="PF20658">
    <property type="entry name" value="MSG_insertion"/>
    <property type="match status" value="1"/>
</dbReference>
<feature type="binding site" evidence="11">
    <location>
        <position position="432"/>
    </location>
    <ligand>
        <name>glyoxylate</name>
        <dbReference type="ChEBI" id="CHEBI:36655"/>
    </ligand>
</feature>
<keyword evidence="6 11" id="KW-0479">Metal-binding</keyword>
<comment type="caution">
    <text evidence="11">Lacks conserved residue(s) required for the propagation of feature annotation.</text>
</comment>
<feature type="binding site" evidence="11">
    <location>
        <position position="313"/>
    </location>
    <ligand>
        <name>acetyl-CoA</name>
        <dbReference type="ChEBI" id="CHEBI:57288"/>
    </ligand>
</feature>
<feature type="domain" description="Malate synthase C-terminal" evidence="18">
    <location>
        <begin position="591"/>
        <end position="690"/>
    </location>
</feature>
<dbReference type="NCBIfam" id="NF002825">
    <property type="entry name" value="PRK02999.1"/>
    <property type="match status" value="1"/>
</dbReference>
<accession>A0A2T5P552</accession>
<evidence type="ECO:0000256" key="12">
    <source>
        <dbReference type="NCBIfam" id="TIGR01345"/>
    </source>
</evidence>
<evidence type="ECO:0000256" key="11">
    <source>
        <dbReference type="HAMAP-Rule" id="MF_00641"/>
    </source>
</evidence>
<keyword evidence="3 11" id="KW-0963">Cytoplasm</keyword>
<dbReference type="InterPro" id="IPR044856">
    <property type="entry name" value="Malate_synth_C_sf"/>
</dbReference>
<dbReference type="GO" id="GO:0009436">
    <property type="term" value="P:glyoxylate catabolic process"/>
    <property type="evidence" value="ECO:0007669"/>
    <property type="project" value="TreeGrafter"/>
</dbReference>
<keyword evidence="7 11" id="KW-0460">Magnesium</keyword>
<feature type="domain" description="Malate synthase TIM barrel" evidence="15">
    <location>
        <begin position="337"/>
        <end position="575"/>
    </location>
</feature>
<comment type="function">
    <text evidence="10 11">Involved in the glycolate utilization. Catalyzes the condensation and subsequent hydrolysis of acetyl-coenzyme A (acetyl-CoA) and glyoxylate to form malate and CoA.</text>
</comment>
<dbReference type="InterPro" id="IPR046363">
    <property type="entry name" value="MS_N_TIM-barrel_dom"/>
</dbReference>
<gene>
    <name evidence="11" type="primary">glcB</name>
    <name evidence="19" type="ORF">DBO85_16445</name>
</gene>
<dbReference type="PANTHER" id="PTHR42739">
    <property type="entry name" value="MALATE SYNTHASE G"/>
    <property type="match status" value="1"/>
</dbReference>
<keyword evidence="4 11" id="KW-0816">Tricarboxylic acid cycle</keyword>